<sequence length="80" mass="7926">MALVDTSTGLACNGGGTAGSATALLRKGGGCTDTQNSDADFVPGTPPVTSRRIYEIRAVAAPGLKQLSGQAGQGGIVYKT</sequence>
<dbReference type="AlphaFoldDB" id="A0A848FHQ0"/>
<organism evidence="2 3">
    <name type="scientific">Azohydromonas caseinilytica</name>
    <dbReference type="NCBI Taxonomy" id="2728836"/>
    <lineage>
        <taxon>Bacteria</taxon>
        <taxon>Pseudomonadati</taxon>
        <taxon>Pseudomonadota</taxon>
        <taxon>Betaproteobacteria</taxon>
        <taxon>Burkholderiales</taxon>
        <taxon>Sphaerotilaceae</taxon>
        <taxon>Azohydromonas</taxon>
    </lineage>
</organism>
<reference evidence="2 3" key="1">
    <citation type="submission" date="2020-04" db="EMBL/GenBank/DDBJ databases">
        <title>Azohydromonas sp. isolated from soil.</title>
        <authorList>
            <person name="Dahal R.H."/>
        </authorList>
    </citation>
    <scope>NUCLEOTIDE SEQUENCE [LARGE SCALE GENOMIC DNA]</scope>
    <source>
        <strain evidence="2 3">G-1-1-14</strain>
    </source>
</reference>
<keyword evidence="3" id="KW-1185">Reference proteome</keyword>
<dbReference type="Proteomes" id="UP000574067">
    <property type="component" value="Unassembled WGS sequence"/>
</dbReference>
<evidence type="ECO:0000256" key="1">
    <source>
        <dbReference type="SAM" id="MobiDB-lite"/>
    </source>
</evidence>
<comment type="caution">
    <text evidence="2">The sequence shown here is derived from an EMBL/GenBank/DDBJ whole genome shotgun (WGS) entry which is preliminary data.</text>
</comment>
<dbReference type="EMBL" id="JABBFW010000049">
    <property type="protein sequence ID" value="NML19008.1"/>
    <property type="molecule type" value="Genomic_DNA"/>
</dbReference>
<evidence type="ECO:0000313" key="2">
    <source>
        <dbReference type="EMBL" id="NML19008.1"/>
    </source>
</evidence>
<gene>
    <name evidence="2" type="ORF">HHL10_28975</name>
</gene>
<feature type="region of interest" description="Disordered" evidence="1">
    <location>
        <begin position="27"/>
        <end position="46"/>
    </location>
</feature>
<dbReference type="RefSeq" id="WP_169163906.1">
    <property type="nucleotide sequence ID" value="NZ_JABBFW010000049.1"/>
</dbReference>
<protein>
    <submittedName>
        <fullName evidence="2">Uncharacterized protein</fullName>
    </submittedName>
</protein>
<accession>A0A848FHQ0</accession>
<name>A0A848FHQ0_9BURK</name>
<proteinExistence type="predicted"/>
<evidence type="ECO:0000313" key="3">
    <source>
        <dbReference type="Proteomes" id="UP000574067"/>
    </source>
</evidence>